<comment type="caution">
    <text evidence="1">The sequence shown here is derived from an EMBL/GenBank/DDBJ whole genome shotgun (WGS) entry which is preliminary data.</text>
</comment>
<proteinExistence type="predicted"/>
<organism evidence="1 2">
    <name type="scientific">Psilocybe cubensis</name>
    <name type="common">Psychedelic mushroom</name>
    <name type="synonym">Stropharia cubensis</name>
    <dbReference type="NCBI Taxonomy" id="181762"/>
    <lineage>
        <taxon>Eukaryota</taxon>
        <taxon>Fungi</taxon>
        <taxon>Dikarya</taxon>
        <taxon>Basidiomycota</taxon>
        <taxon>Agaricomycotina</taxon>
        <taxon>Agaricomycetes</taxon>
        <taxon>Agaricomycetidae</taxon>
        <taxon>Agaricales</taxon>
        <taxon>Agaricineae</taxon>
        <taxon>Strophariaceae</taxon>
        <taxon>Psilocybe</taxon>
    </lineage>
</organism>
<keyword evidence="2" id="KW-1185">Reference proteome</keyword>
<dbReference type="EMBL" id="JAFIQS020000010">
    <property type="protein sequence ID" value="KAH9476950.1"/>
    <property type="molecule type" value="Genomic_DNA"/>
</dbReference>
<dbReference type="Proteomes" id="UP000664032">
    <property type="component" value="Unassembled WGS sequence"/>
</dbReference>
<name>A0ACB8GMG7_PSICU</name>
<sequence>MPLELLPILHVAALAIKVAREQIPVLQAHKERCTLLINRSDRLLVEISAQYENGGTSIIQPKISILESACISVRDTVRELSGKGLAWRLLHQEQMEKAIMASEAKLNDACNVFQVGAHISIGEMQAAIAEAAKRDHQQFIVYLEGISQNDQRIIDALRASNLRLEETLTALLKHIQSRSNAGNDEQPSERFIRRAVDVLKKVSIGFVRDDIAPWEITSLEVEYEAVEDACIGVGGFGKVFRGYWHGEVVAVKEMHETLAMDVRNDRHFKVETDAHPLTKYANILIGDDEKAMICDFGLSQLKDQVVSTQSNSRIIQGTPNYMAPEYLEGDPIDYPVDVYSFGMTAWQIHTGLIPFNDVPRRSFYRWVIDKKNRPNYPDSMNKTLWTLLQECWQHDPVRRPTFTGVEATLKSLTKSSSRRLSMGSSQMLMLPQLPSPPVSPTGSSGYRRYLTLLPKLVKAPYRFISLTKVTTLEPGNALITFLKIGLKVLSRGLNVAFYCGLTISPLFEAPTF</sequence>
<reference evidence="1" key="1">
    <citation type="submission" date="2021-10" db="EMBL/GenBank/DDBJ databases">
        <title>Psilocybe cubensis genome.</title>
        <authorList>
            <person name="Mckernan K.J."/>
            <person name="Crawford S."/>
            <person name="Trippe A."/>
            <person name="Kane L.T."/>
            <person name="Mclaughlin S."/>
        </authorList>
    </citation>
    <scope>NUCLEOTIDE SEQUENCE</scope>
    <source>
        <strain evidence="1">MGC-MH-2018</strain>
    </source>
</reference>
<accession>A0ACB8GMG7</accession>
<evidence type="ECO:0000313" key="1">
    <source>
        <dbReference type="EMBL" id="KAH9476950.1"/>
    </source>
</evidence>
<keyword evidence="1" id="KW-0808">Transferase</keyword>
<keyword evidence="1" id="KW-0418">Kinase</keyword>
<gene>
    <name evidence="1" type="ORF">JR316_0010866</name>
</gene>
<protein>
    <submittedName>
        <fullName evidence="1">Dual specificity protein kinase shkA</fullName>
    </submittedName>
</protein>
<evidence type="ECO:0000313" key="2">
    <source>
        <dbReference type="Proteomes" id="UP000664032"/>
    </source>
</evidence>